<keyword evidence="4 7" id="KW-0812">Transmembrane</keyword>
<evidence type="ECO:0000256" key="3">
    <source>
        <dbReference type="ARBA" id="ARBA00022475"/>
    </source>
</evidence>
<comment type="subcellular location">
    <subcellularLocation>
        <location evidence="1 7">Cell membrane</location>
        <topology evidence="1 7">Multi-pass membrane protein</topology>
    </subcellularLocation>
</comment>
<protein>
    <submittedName>
        <fullName evidence="9">ABC transporter permease</fullName>
    </submittedName>
</protein>
<comment type="caution">
    <text evidence="9">The sequence shown here is derived from an EMBL/GenBank/DDBJ whole genome shotgun (WGS) entry which is preliminary data.</text>
</comment>
<evidence type="ECO:0000256" key="6">
    <source>
        <dbReference type="ARBA" id="ARBA00023136"/>
    </source>
</evidence>
<evidence type="ECO:0000256" key="4">
    <source>
        <dbReference type="ARBA" id="ARBA00022692"/>
    </source>
</evidence>
<proteinExistence type="inferred from homology"/>
<evidence type="ECO:0000256" key="7">
    <source>
        <dbReference type="RuleBase" id="RU363032"/>
    </source>
</evidence>
<evidence type="ECO:0000256" key="1">
    <source>
        <dbReference type="ARBA" id="ARBA00004651"/>
    </source>
</evidence>
<accession>A0A7X9XUB9</accession>
<feature type="transmembrane region" description="Helical" evidence="7">
    <location>
        <begin position="21"/>
        <end position="41"/>
    </location>
</feature>
<dbReference type="GO" id="GO:0055085">
    <property type="term" value="P:transmembrane transport"/>
    <property type="evidence" value="ECO:0007669"/>
    <property type="project" value="InterPro"/>
</dbReference>
<dbReference type="Pfam" id="PF00528">
    <property type="entry name" value="BPD_transp_1"/>
    <property type="match status" value="1"/>
</dbReference>
<name>A0A7X9XUB9_9CORY</name>
<evidence type="ECO:0000313" key="10">
    <source>
        <dbReference type="Proteomes" id="UP000589552"/>
    </source>
</evidence>
<evidence type="ECO:0000313" key="9">
    <source>
        <dbReference type="EMBL" id="NMF10021.1"/>
    </source>
</evidence>
<dbReference type="PROSITE" id="PS50928">
    <property type="entry name" value="ABC_TM1"/>
    <property type="match status" value="1"/>
</dbReference>
<dbReference type="InterPro" id="IPR000515">
    <property type="entry name" value="MetI-like"/>
</dbReference>
<dbReference type="CDD" id="cd06261">
    <property type="entry name" value="TM_PBP2"/>
    <property type="match status" value="1"/>
</dbReference>
<evidence type="ECO:0000256" key="2">
    <source>
        <dbReference type="ARBA" id="ARBA00022448"/>
    </source>
</evidence>
<dbReference type="Proteomes" id="UP000589552">
    <property type="component" value="Unassembled WGS sequence"/>
</dbReference>
<feature type="transmembrane region" description="Helical" evidence="7">
    <location>
        <begin position="147"/>
        <end position="174"/>
    </location>
</feature>
<sequence length="331" mass="34365">MKPAVKRDNLDGLGRMVAVRTAIIAATTVLVSFAMFGLAALSPFDPLASYLGTTYAELTESERAGVAAAIGADLPWWRQWFDWAAGVITGDLGYSRTFGRPVADVLAERLPWTILLSATGLTVAVAAAVVLGLWAGRRPGGLVDRAIVALGVFLAATPSFIYALGVVLVFAATLRVIPAGGAAPIGEQPSLASIGPYLIAPALVLAVTQLPWPLLAVRQATVEAIGSDAVENARARGVPVGVVLRRHVAPMSLMPLVTLVGGRLSELVVGAVIVEAVFGWPGLAEATVASAKDVDFPLLAVTTVLTTVLVMGGSLVADVAYKFLDPRVRDV</sequence>
<feature type="transmembrane region" description="Helical" evidence="7">
    <location>
        <begin position="298"/>
        <end position="321"/>
    </location>
</feature>
<evidence type="ECO:0000256" key="5">
    <source>
        <dbReference type="ARBA" id="ARBA00022989"/>
    </source>
</evidence>
<dbReference type="AlphaFoldDB" id="A0A7X9XUB9"/>
<feature type="domain" description="ABC transmembrane type-1" evidence="8">
    <location>
        <begin position="110"/>
        <end position="317"/>
    </location>
</feature>
<dbReference type="GO" id="GO:0005886">
    <property type="term" value="C:plasma membrane"/>
    <property type="evidence" value="ECO:0007669"/>
    <property type="project" value="UniProtKB-SubCell"/>
</dbReference>
<dbReference type="EMBL" id="JABAGA010000007">
    <property type="protein sequence ID" value="NMF10021.1"/>
    <property type="molecule type" value="Genomic_DNA"/>
</dbReference>
<comment type="similarity">
    <text evidence="7">Belongs to the binding-protein-dependent transport system permease family.</text>
</comment>
<dbReference type="PANTHER" id="PTHR43163:SF9">
    <property type="entry name" value="ABC TRANSPORTER PERMEASE PROTEIN"/>
    <property type="match status" value="1"/>
</dbReference>
<keyword evidence="5 7" id="KW-1133">Transmembrane helix</keyword>
<organism evidence="9 10">
    <name type="scientific">Corynebacterium xerosis</name>
    <dbReference type="NCBI Taxonomy" id="1725"/>
    <lineage>
        <taxon>Bacteria</taxon>
        <taxon>Bacillati</taxon>
        <taxon>Actinomycetota</taxon>
        <taxon>Actinomycetes</taxon>
        <taxon>Mycobacteriales</taxon>
        <taxon>Corynebacteriaceae</taxon>
        <taxon>Corynebacterium</taxon>
    </lineage>
</organism>
<reference evidence="9 10" key="1">
    <citation type="submission" date="2020-04" db="EMBL/GenBank/DDBJ databases">
        <authorList>
            <person name="Hitch T.C.A."/>
            <person name="Wylensek D."/>
            <person name="Clavel T."/>
        </authorList>
    </citation>
    <scope>NUCLEOTIDE SEQUENCE [LARGE SCALE GENOMIC DNA]</scope>
    <source>
        <strain evidence="9 10">BL-383-APC-2I</strain>
    </source>
</reference>
<dbReference type="InterPro" id="IPR035906">
    <property type="entry name" value="MetI-like_sf"/>
</dbReference>
<dbReference type="Gene3D" id="1.10.3720.10">
    <property type="entry name" value="MetI-like"/>
    <property type="match status" value="1"/>
</dbReference>
<keyword evidence="2 7" id="KW-0813">Transport</keyword>
<feature type="transmembrane region" description="Helical" evidence="7">
    <location>
        <begin position="114"/>
        <end position="135"/>
    </location>
</feature>
<evidence type="ECO:0000259" key="8">
    <source>
        <dbReference type="PROSITE" id="PS50928"/>
    </source>
</evidence>
<keyword evidence="3" id="KW-1003">Cell membrane</keyword>
<keyword evidence="6 7" id="KW-0472">Membrane</keyword>
<dbReference type="PANTHER" id="PTHR43163">
    <property type="entry name" value="DIPEPTIDE TRANSPORT SYSTEM PERMEASE PROTEIN DPPB-RELATED"/>
    <property type="match status" value="1"/>
</dbReference>
<gene>
    <name evidence="9" type="ORF">HF852_10535</name>
</gene>
<feature type="transmembrane region" description="Helical" evidence="7">
    <location>
        <begin position="194"/>
        <end position="215"/>
    </location>
</feature>
<dbReference type="SUPFAM" id="SSF161098">
    <property type="entry name" value="MetI-like"/>
    <property type="match status" value="1"/>
</dbReference>
<feature type="transmembrane region" description="Helical" evidence="7">
    <location>
        <begin position="253"/>
        <end position="278"/>
    </location>
</feature>